<feature type="domain" description="Radical SAM core" evidence="11">
    <location>
        <begin position="134"/>
        <end position="365"/>
    </location>
</feature>
<accession>A0ABP3U8D4</accession>
<dbReference type="PANTHER" id="PTHR43837">
    <property type="entry name" value="RIBOSOMAL PROTEIN S12 METHYLTHIOTRANSFERASE RIMO"/>
    <property type="match status" value="1"/>
</dbReference>
<evidence type="ECO:0000313" key="12">
    <source>
        <dbReference type="EMBL" id="GAA0726726.1"/>
    </source>
</evidence>
<dbReference type="PROSITE" id="PS50926">
    <property type="entry name" value="TRAM"/>
    <property type="match status" value="1"/>
</dbReference>
<dbReference type="Pfam" id="PF00919">
    <property type="entry name" value="UPF0004"/>
    <property type="match status" value="1"/>
</dbReference>
<feature type="binding site" evidence="8">
    <location>
        <position position="155"/>
    </location>
    <ligand>
        <name>[4Fe-4S] cluster</name>
        <dbReference type="ChEBI" id="CHEBI:49883"/>
        <label>2</label>
        <note>4Fe-4S-S-AdoMet</note>
    </ligand>
</feature>
<dbReference type="InterPro" id="IPR012340">
    <property type="entry name" value="NA-bd_OB-fold"/>
</dbReference>
<dbReference type="PROSITE" id="PS51449">
    <property type="entry name" value="MTTASE_N"/>
    <property type="match status" value="1"/>
</dbReference>
<dbReference type="PROSITE" id="PS01278">
    <property type="entry name" value="MTTASE_RADICAL"/>
    <property type="match status" value="1"/>
</dbReference>
<dbReference type="Gene3D" id="3.40.50.12160">
    <property type="entry name" value="Methylthiotransferase, N-terminal domain"/>
    <property type="match status" value="1"/>
</dbReference>
<gene>
    <name evidence="8 12" type="primary">rimO</name>
    <name evidence="12" type="ORF">GCM10009430_34060</name>
</gene>
<evidence type="ECO:0000259" key="10">
    <source>
        <dbReference type="PROSITE" id="PS51449"/>
    </source>
</evidence>
<dbReference type="InterPro" id="IPR002792">
    <property type="entry name" value="TRAM_dom"/>
</dbReference>
<keyword evidence="12" id="KW-0687">Ribonucleoprotein</keyword>
<comment type="caution">
    <text evidence="12">The sequence shown here is derived from an EMBL/GenBank/DDBJ whole genome shotgun (WGS) entry which is preliminary data.</text>
</comment>
<dbReference type="InterPro" id="IPR020612">
    <property type="entry name" value="Methylthiotransferase_CS"/>
</dbReference>
<comment type="similarity">
    <text evidence="8">Belongs to the methylthiotransferase family. RimO subfamily.</text>
</comment>
<dbReference type="SFLD" id="SFLDG01082">
    <property type="entry name" value="B12-binding_domain_containing"/>
    <property type="match status" value="1"/>
</dbReference>
<keyword evidence="7 8" id="KW-0411">Iron-sulfur</keyword>
<evidence type="ECO:0000256" key="7">
    <source>
        <dbReference type="ARBA" id="ARBA00023014"/>
    </source>
</evidence>
<dbReference type="InterPro" id="IPR005840">
    <property type="entry name" value="Ribosomal_uS12_MeSTrfase_RimO"/>
</dbReference>
<feature type="binding site" evidence="8">
    <location>
        <position position="148"/>
    </location>
    <ligand>
        <name>[4Fe-4S] cluster</name>
        <dbReference type="ChEBI" id="CHEBI:49883"/>
        <label>2</label>
        <note>4Fe-4S-S-AdoMet</note>
    </ligand>
</feature>
<name>A0ABP3U8D4_9FLAO</name>
<dbReference type="HAMAP" id="MF_01865">
    <property type="entry name" value="MTTase_RimO"/>
    <property type="match status" value="1"/>
</dbReference>
<evidence type="ECO:0000256" key="2">
    <source>
        <dbReference type="ARBA" id="ARBA00022490"/>
    </source>
</evidence>
<dbReference type="InterPro" id="IPR006638">
    <property type="entry name" value="Elp3/MiaA/NifB-like_rSAM"/>
</dbReference>
<keyword evidence="5 8" id="KW-0479">Metal-binding</keyword>
<feature type="domain" description="MTTase N-terminal" evidence="10">
    <location>
        <begin position="9"/>
        <end position="124"/>
    </location>
</feature>
<dbReference type="InterPro" id="IPR007197">
    <property type="entry name" value="rSAM"/>
</dbReference>
<dbReference type="GO" id="GO:0005840">
    <property type="term" value="C:ribosome"/>
    <property type="evidence" value="ECO:0007669"/>
    <property type="project" value="UniProtKB-KW"/>
</dbReference>
<dbReference type="InterPro" id="IPR023404">
    <property type="entry name" value="rSAM_horseshoe"/>
</dbReference>
<comment type="function">
    <text evidence="8">Catalyzes the methylthiolation of an aspartic acid residue of ribosomal protein uS12.</text>
</comment>
<dbReference type="EC" id="2.8.4.4" evidence="8"/>
<keyword evidence="3 8" id="KW-0808">Transferase</keyword>
<dbReference type="SUPFAM" id="SSF102114">
    <property type="entry name" value="Radical SAM enzymes"/>
    <property type="match status" value="1"/>
</dbReference>
<dbReference type="InterPro" id="IPR013848">
    <property type="entry name" value="Methylthiotransferase_N"/>
</dbReference>
<evidence type="ECO:0000256" key="5">
    <source>
        <dbReference type="ARBA" id="ARBA00022723"/>
    </source>
</evidence>
<dbReference type="EMBL" id="BAAAGE010000003">
    <property type="protein sequence ID" value="GAA0726726.1"/>
    <property type="molecule type" value="Genomic_DNA"/>
</dbReference>
<dbReference type="SFLD" id="SFLDF00274">
    <property type="entry name" value="ribosomal_protein_S12_methylth"/>
    <property type="match status" value="1"/>
</dbReference>
<feature type="binding site" evidence="8">
    <location>
        <position position="87"/>
    </location>
    <ligand>
        <name>[4Fe-4S] cluster</name>
        <dbReference type="ChEBI" id="CHEBI:49883"/>
        <label>1</label>
    </ligand>
</feature>
<keyword evidence="4 8" id="KW-0949">S-adenosyl-L-methionine</keyword>
<dbReference type="Pfam" id="PF04055">
    <property type="entry name" value="Radical_SAM"/>
    <property type="match status" value="1"/>
</dbReference>
<comment type="cofactor">
    <cofactor evidence="8">
        <name>[4Fe-4S] cluster</name>
        <dbReference type="ChEBI" id="CHEBI:49883"/>
    </cofactor>
    <text evidence="8">Binds 2 [4Fe-4S] clusters. One cluster is coordinated with 3 cysteines and an exchangeable S-adenosyl-L-methionine.</text>
</comment>
<evidence type="ECO:0000259" key="9">
    <source>
        <dbReference type="PROSITE" id="PS50926"/>
    </source>
</evidence>
<dbReference type="SMART" id="SM00729">
    <property type="entry name" value="Elp3"/>
    <property type="match status" value="1"/>
</dbReference>
<sequence>MRTKTLKKNKINVVTLGCSKNVYDSEVLMGQLKANNKEVVHEEEGNVVVINTCGFIANAKEESVNTILEYVQKKDQGIVDKVFVTGCLSERYKPDLEEEIPDVDQYFGTTELPGLLKALGADYKHELIGERLTTTPKNYAYLKIAEGCDRPCSFCAIPLMRGKHKSTPIEELVTEAEKLAADGVKELVLIAQDLTYYGLDLYKERRLADLLRALVNVDGIEWIRLHYAFPTGFPMEVLEVMREEPKICNYIDIPLQHIADPILKSMRRGTTKAKTTKLLKEFRAAVPEMAIRTTLIVGYPGETQEDFETLRDWVKEMRFERLGCFTYSHEENTHAYNLEDDVPEEVKMDRANEIMEIQSQISWELNQEKIGQEFKVVIDRKEGKYFVGRTEFDSPDVDNEVLIDASKFYLKTGEYTTVKIYDAEDFDLYGEVVV</sequence>
<dbReference type="SFLD" id="SFLDG01061">
    <property type="entry name" value="methylthiotransferase"/>
    <property type="match status" value="1"/>
</dbReference>
<evidence type="ECO:0000259" key="11">
    <source>
        <dbReference type="PROSITE" id="PS51918"/>
    </source>
</evidence>
<dbReference type="CDD" id="cd01335">
    <property type="entry name" value="Radical_SAM"/>
    <property type="match status" value="1"/>
</dbReference>
<feature type="binding site" evidence="8">
    <location>
        <position position="152"/>
    </location>
    <ligand>
        <name>[4Fe-4S] cluster</name>
        <dbReference type="ChEBI" id="CHEBI:49883"/>
        <label>2</label>
        <note>4Fe-4S-S-AdoMet</note>
    </ligand>
</feature>
<dbReference type="Pfam" id="PF18693">
    <property type="entry name" value="TRAM_2"/>
    <property type="match status" value="1"/>
</dbReference>
<evidence type="ECO:0000256" key="3">
    <source>
        <dbReference type="ARBA" id="ARBA00022679"/>
    </source>
</evidence>
<keyword evidence="6 8" id="KW-0408">Iron</keyword>
<evidence type="ECO:0000256" key="6">
    <source>
        <dbReference type="ARBA" id="ARBA00023004"/>
    </source>
</evidence>
<dbReference type="Proteomes" id="UP001501758">
    <property type="component" value="Unassembled WGS sequence"/>
</dbReference>
<dbReference type="InterPro" id="IPR038135">
    <property type="entry name" value="Methylthiotransferase_N_sf"/>
</dbReference>
<feature type="binding site" evidence="8">
    <location>
        <position position="53"/>
    </location>
    <ligand>
        <name>[4Fe-4S] cluster</name>
        <dbReference type="ChEBI" id="CHEBI:49883"/>
        <label>1</label>
    </ligand>
</feature>
<dbReference type="Gene3D" id="3.80.30.20">
    <property type="entry name" value="tm_1862 like domain"/>
    <property type="match status" value="1"/>
</dbReference>
<evidence type="ECO:0000256" key="1">
    <source>
        <dbReference type="ARBA" id="ARBA00022485"/>
    </source>
</evidence>
<dbReference type="InterPro" id="IPR058240">
    <property type="entry name" value="rSAM_sf"/>
</dbReference>
<protein>
    <recommendedName>
        <fullName evidence="8">Ribosomal protein uS12 methylthiotransferase RimO</fullName>
        <shortName evidence="8">uS12 MTTase</shortName>
        <shortName evidence="8">uS12 methylthiotransferase</shortName>
        <ecNumber evidence="8">2.8.4.4</ecNumber>
    </recommendedName>
    <alternativeName>
        <fullName evidence="8">Ribosomal protein uS12 (aspartate-C(3))-methylthiotransferase</fullName>
    </alternativeName>
    <alternativeName>
        <fullName evidence="8">Ribosome maturation factor RimO</fullName>
    </alternativeName>
</protein>
<keyword evidence="1 8" id="KW-0004">4Fe-4S</keyword>
<keyword evidence="13" id="KW-1185">Reference proteome</keyword>
<feature type="binding site" evidence="8">
    <location>
        <position position="18"/>
    </location>
    <ligand>
        <name>[4Fe-4S] cluster</name>
        <dbReference type="ChEBI" id="CHEBI:49883"/>
        <label>1</label>
    </ligand>
</feature>
<keyword evidence="12" id="KW-0689">Ribosomal protein</keyword>
<keyword evidence="2 8" id="KW-0963">Cytoplasm</keyword>
<dbReference type="Gene3D" id="2.40.50.140">
    <property type="entry name" value="Nucleic acid-binding proteins"/>
    <property type="match status" value="1"/>
</dbReference>
<dbReference type="InterPro" id="IPR005839">
    <property type="entry name" value="Methylthiotransferase"/>
</dbReference>
<proteinExistence type="inferred from homology"/>
<dbReference type="SFLD" id="SFLDS00029">
    <property type="entry name" value="Radical_SAM"/>
    <property type="match status" value="1"/>
</dbReference>
<dbReference type="NCBIfam" id="TIGR01125">
    <property type="entry name" value="30S ribosomal protein S12 methylthiotransferase RimO"/>
    <property type="match status" value="1"/>
</dbReference>
<organism evidence="12 13">
    <name type="scientific">Aquimarina litoralis</name>
    <dbReference type="NCBI Taxonomy" id="584605"/>
    <lineage>
        <taxon>Bacteria</taxon>
        <taxon>Pseudomonadati</taxon>
        <taxon>Bacteroidota</taxon>
        <taxon>Flavobacteriia</taxon>
        <taxon>Flavobacteriales</taxon>
        <taxon>Flavobacteriaceae</taxon>
        <taxon>Aquimarina</taxon>
    </lineage>
</organism>
<comment type="subcellular location">
    <subcellularLocation>
        <location evidence="8">Cytoplasm</location>
    </subcellularLocation>
</comment>
<evidence type="ECO:0000256" key="4">
    <source>
        <dbReference type="ARBA" id="ARBA00022691"/>
    </source>
</evidence>
<dbReference type="PROSITE" id="PS51918">
    <property type="entry name" value="RADICAL_SAM"/>
    <property type="match status" value="1"/>
</dbReference>
<evidence type="ECO:0000256" key="8">
    <source>
        <dbReference type="HAMAP-Rule" id="MF_01865"/>
    </source>
</evidence>
<dbReference type="NCBIfam" id="TIGR00089">
    <property type="entry name" value="MiaB/RimO family radical SAM methylthiotransferase"/>
    <property type="match status" value="1"/>
</dbReference>
<dbReference type="PANTHER" id="PTHR43837:SF1">
    <property type="entry name" value="RIBOSOMAL PROTEIN US12 METHYLTHIOTRANSFERASE RIMO"/>
    <property type="match status" value="1"/>
</dbReference>
<comment type="catalytic activity">
    <reaction evidence="8">
        <text>L-aspartate(89)-[ribosomal protein uS12]-hydrogen + (sulfur carrier)-SH + AH2 + 2 S-adenosyl-L-methionine = 3-methylsulfanyl-L-aspartate(89)-[ribosomal protein uS12]-hydrogen + (sulfur carrier)-H + 5'-deoxyadenosine + L-methionine + A + S-adenosyl-L-homocysteine + 2 H(+)</text>
        <dbReference type="Rhea" id="RHEA:37087"/>
        <dbReference type="Rhea" id="RHEA-COMP:10460"/>
        <dbReference type="Rhea" id="RHEA-COMP:10461"/>
        <dbReference type="Rhea" id="RHEA-COMP:14737"/>
        <dbReference type="Rhea" id="RHEA-COMP:14739"/>
        <dbReference type="ChEBI" id="CHEBI:13193"/>
        <dbReference type="ChEBI" id="CHEBI:15378"/>
        <dbReference type="ChEBI" id="CHEBI:17319"/>
        <dbReference type="ChEBI" id="CHEBI:17499"/>
        <dbReference type="ChEBI" id="CHEBI:29917"/>
        <dbReference type="ChEBI" id="CHEBI:29961"/>
        <dbReference type="ChEBI" id="CHEBI:57844"/>
        <dbReference type="ChEBI" id="CHEBI:57856"/>
        <dbReference type="ChEBI" id="CHEBI:59789"/>
        <dbReference type="ChEBI" id="CHEBI:64428"/>
        <dbReference type="ChEBI" id="CHEBI:73599"/>
        <dbReference type="EC" id="2.8.4.4"/>
    </reaction>
</comment>
<dbReference type="RefSeq" id="WP_343913467.1">
    <property type="nucleotide sequence ID" value="NZ_BAAAGE010000003.1"/>
</dbReference>
<evidence type="ECO:0000313" key="13">
    <source>
        <dbReference type="Proteomes" id="UP001501758"/>
    </source>
</evidence>
<feature type="domain" description="TRAM" evidence="9">
    <location>
        <begin position="367"/>
        <end position="434"/>
    </location>
</feature>
<reference evidence="13" key="1">
    <citation type="journal article" date="2019" name="Int. J. Syst. Evol. Microbiol.">
        <title>The Global Catalogue of Microorganisms (GCM) 10K type strain sequencing project: providing services to taxonomists for standard genome sequencing and annotation.</title>
        <authorList>
            <consortium name="The Broad Institute Genomics Platform"/>
            <consortium name="The Broad Institute Genome Sequencing Center for Infectious Disease"/>
            <person name="Wu L."/>
            <person name="Ma J."/>
        </authorList>
    </citation>
    <scope>NUCLEOTIDE SEQUENCE [LARGE SCALE GENOMIC DNA]</scope>
    <source>
        <strain evidence="13">JCM 15974</strain>
    </source>
</reference>